<accession>A0AAV4JHI9</accession>
<proteinExistence type="predicted"/>
<evidence type="ECO:0000313" key="2">
    <source>
        <dbReference type="EMBL" id="GFS22248.1"/>
    </source>
</evidence>
<dbReference type="Proteomes" id="UP000762676">
    <property type="component" value="Unassembled WGS sequence"/>
</dbReference>
<keyword evidence="1" id="KW-1133">Transmembrane helix</keyword>
<name>A0AAV4JHI9_9GAST</name>
<protein>
    <submittedName>
        <fullName evidence="2">Protein asteroid</fullName>
    </submittedName>
</protein>
<organism evidence="2 3">
    <name type="scientific">Elysia marginata</name>
    <dbReference type="NCBI Taxonomy" id="1093978"/>
    <lineage>
        <taxon>Eukaryota</taxon>
        <taxon>Metazoa</taxon>
        <taxon>Spiralia</taxon>
        <taxon>Lophotrochozoa</taxon>
        <taxon>Mollusca</taxon>
        <taxon>Gastropoda</taxon>
        <taxon>Heterobranchia</taxon>
        <taxon>Euthyneura</taxon>
        <taxon>Panpulmonata</taxon>
        <taxon>Sacoglossa</taxon>
        <taxon>Placobranchoidea</taxon>
        <taxon>Plakobranchidae</taxon>
        <taxon>Elysia</taxon>
    </lineage>
</organism>
<sequence length="287" mass="30650">MTVILTTVILMTVTVILVTVTVILTTGAVILMTFTGLLTNVTVLLATGTVILTTGTVILTTVILMTFTGILTTVTVLLATGTVILTTGTVILTTGTVILTTGAVILTTGLVILTTGTVILTTGTVILTIALKGCNLTETIDKLCDNSKGASARYIVHEMLPCIYARCKTGSSDIILSLASVALCKHREVQHWALTLLELACLDHTVPLCNPHHLVSFRIIGKKTQCDLPFPFTSTWSEAALEDEGCVQLFHRLGNLLLLLQANITGTRYQTYSYVGVGDRNLPHIAR</sequence>
<keyword evidence="1" id="KW-0472">Membrane</keyword>
<dbReference type="AlphaFoldDB" id="A0AAV4JHI9"/>
<evidence type="ECO:0000256" key="1">
    <source>
        <dbReference type="SAM" id="Phobius"/>
    </source>
</evidence>
<keyword evidence="3" id="KW-1185">Reference proteome</keyword>
<dbReference type="EMBL" id="BMAT01006920">
    <property type="protein sequence ID" value="GFS22248.1"/>
    <property type="molecule type" value="Genomic_DNA"/>
</dbReference>
<feature type="transmembrane region" description="Helical" evidence="1">
    <location>
        <begin position="104"/>
        <end position="131"/>
    </location>
</feature>
<comment type="caution">
    <text evidence="2">The sequence shown here is derived from an EMBL/GenBank/DDBJ whole genome shotgun (WGS) entry which is preliminary data.</text>
</comment>
<gene>
    <name evidence="2" type="ORF">ElyMa_003358800</name>
</gene>
<feature type="transmembrane region" description="Helical" evidence="1">
    <location>
        <begin position="6"/>
        <end position="31"/>
    </location>
</feature>
<reference evidence="2 3" key="1">
    <citation type="journal article" date="2021" name="Elife">
        <title>Chloroplast acquisition without the gene transfer in kleptoplastic sea slugs, Plakobranchus ocellatus.</title>
        <authorList>
            <person name="Maeda T."/>
            <person name="Takahashi S."/>
            <person name="Yoshida T."/>
            <person name="Shimamura S."/>
            <person name="Takaki Y."/>
            <person name="Nagai Y."/>
            <person name="Toyoda A."/>
            <person name="Suzuki Y."/>
            <person name="Arimoto A."/>
            <person name="Ishii H."/>
            <person name="Satoh N."/>
            <person name="Nishiyama T."/>
            <person name="Hasebe M."/>
            <person name="Maruyama T."/>
            <person name="Minagawa J."/>
            <person name="Obokata J."/>
            <person name="Shigenobu S."/>
        </authorList>
    </citation>
    <scope>NUCLEOTIDE SEQUENCE [LARGE SCALE GENOMIC DNA]</scope>
</reference>
<keyword evidence="1" id="KW-0812">Transmembrane</keyword>
<evidence type="ECO:0000313" key="3">
    <source>
        <dbReference type="Proteomes" id="UP000762676"/>
    </source>
</evidence>
<feature type="transmembrane region" description="Helical" evidence="1">
    <location>
        <begin position="70"/>
        <end position="92"/>
    </location>
</feature>
<feature type="transmembrane region" description="Helical" evidence="1">
    <location>
        <begin position="43"/>
        <end position="64"/>
    </location>
</feature>